<dbReference type="SUPFAM" id="SSF53383">
    <property type="entry name" value="PLP-dependent transferases"/>
    <property type="match status" value="1"/>
</dbReference>
<comment type="similarity">
    <text evidence="6">Belongs to the class-II pyridoxal-phosphate-dependent aminotransferase family. Histidinol-phosphate aminotransferase subfamily.</text>
</comment>
<evidence type="ECO:0000256" key="6">
    <source>
        <dbReference type="HAMAP-Rule" id="MF_01023"/>
    </source>
</evidence>
<dbReference type="Pfam" id="PF00155">
    <property type="entry name" value="Aminotran_1_2"/>
    <property type="match status" value="1"/>
</dbReference>
<dbReference type="GO" id="GO:0030170">
    <property type="term" value="F:pyridoxal phosphate binding"/>
    <property type="evidence" value="ECO:0007669"/>
    <property type="project" value="InterPro"/>
</dbReference>
<name>A0A7C4YCM1_UNCW3</name>
<dbReference type="EMBL" id="DTHG01000055">
    <property type="protein sequence ID" value="HGW91760.1"/>
    <property type="molecule type" value="Genomic_DNA"/>
</dbReference>
<dbReference type="GO" id="GO:0004400">
    <property type="term" value="F:histidinol-phosphate transaminase activity"/>
    <property type="evidence" value="ECO:0007669"/>
    <property type="project" value="UniProtKB-UniRule"/>
</dbReference>
<dbReference type="PANTHER" id="PTHR43643">
    <property type="entry name" value="HISTIDINOL-PHOSPHATE AMINOTRANSFERASE 2"/>
    <property type="match status" value="1"/>
</dbReference>
<dbReference type="HAMAP" id="MF_01023">
    <property type="entry name" value="HisC_aminotrans_2"/>
    <property type="match status" value="1"/>
</dbReference>
<dbReference type="InterPro" id="IPR050106">
    <property type="entry name" value="HistidinolP_aminotransfase"/>
</dbReference>
<comment type="cofactor">
    <cofactor evidence="1 6">
        <name>pyridoxal 5'-phosphate</name>
        <dbReference type="ChEBI" id="CHEBI:597326"/>
    </cofactor>
</comment>
<dbReference type="Gene3D" id="3.90.1150.10">
    <property type="entry name" value="Aspartate Aminotransferase, domain 1"/>
    <property type="match status" value="1"/>
</dbReference>
<keyword evidence="6" id="KW-0368">Histidine biosynthesis</keyword>
<dbReference type="EC" id="2.6.1.9" evidence="6"/>
<comment type="caution">
    <text evidence="8">The sequence shown here is derived from an EMBL/GenBank/DDBJ whole genome shotgun (WGS) entry which is preliminary data.</text>
</comment>
<dbReference type="UniPathway" id="UPA00031">
    <property type="reaction ID" value="UER00012"/>
</dbReference>
<evidence type="ECO:0000256" key="3">
    <source>
        <dbReference type="ARBA" id="ARBA00022576"/>
    </source>
</evidence>
<organism evidence="8">
    <name type="scientific">candidate division WOR-3 bacterium</name>
    <dbReference type="NCBI Taxonomy" id="2052148"/>
    <lineage>
        <taxon>Bacteria</taxon>
        <taxon>Bacteria division WOR-3</taxon>
    </lineage>
</organism>
<feature type="modified residue" description="N6-(pyridoxal phosphate)lysine" evidence="6">
    <location>
        <position position="224"/>
    </location>
</feature>
<dbReference type="PANTHER" id="PTHR43643:SF3">
    <property type="entry name" value="HISTIDINOL-PHOSPHATE AMINOTRANSFERASE"/>
    <property type="match status" value="1"/>
</dbReference>
<dbReference type="GO" id="GO:0000105">
    <property type="term" value="P:L-histidine biosynthetic process"/>
    <property type="evidence" value="ECO:0007669"/>
    <property type="project" value="UniProtKB-UniRule"/>
</dbReference>
<dbReference type="InterPro" id="IPR015424">
    <property type="entry name" value="PyrdxlP-dep_Trfase"/>
</dbReference>
<evidence type="ECO:0000256" key="4">
    <source>
        <dbReference type="ARBA" id="ARBA00022679"/>
    </source>
</evidence>
<dbReference type="CDD" id="cd00609">
    <property type="entry name" value="AAT_like"/>
    <property type="match status" value="1"/>
</dbReference>
<dbReference type="NCBIfam" id="TIGR01141">
    <property type="entry name" value="hisC"/>
    <property type="match status" value="1"/>
</dbReference>
<keyword evidence="3 6" id="KW-0032">Aminotransferase</keyword>
<evidence type="ECO:0000313" key="8">
    <source>
        <dbReference type="EMBL" id="HGW91760.1"/>
    </source>
</evidence>
<accession>A0A7C4YCM1</accession>
<protein>
    <recommendedName>
        <fullName evidence="6">Histidinol-phosphate aminotransferase</fullName>
        <ecNumber evidence="6">2.6.1.9</ecNumber>
    </recommendedName>
    <alternativeName>
        <fullName evidence="6">Imidazole acetol-phosphate transaminase</fullName>
    </alternativeName>
</protein>
<gene>
    <name evidence="6" type="primary">hisC</name>
    <name evidence="8" type="ORF">ENV67_04375</name>
</gene>
<dbReference type="Gene3D" id="3.40.640.10">
    <property type="entry name" value="Type I PLP-dependent aspartate aminotransferase-like (Major domain)"/>
    <property type="match status" value="1"/>
</dbReference>
<evidence type="ECO:0000256" key="2">
    <source>
        <dbReference type="ARBA" id="ARBA00011738"/>
    </source>
</evidence>
<sequence>MDFVREQVHKIKPYIPGKPIEELKREMGIEGEIIKLASNENPLGPSKLAMEAIKKAIKEVNFYPDDNVYYLKKKLSEKTGMPVENIIVGNGSVELIHLAIKAFLNPKEKLIMSKPSFIMGKIECSLFGGDVLEIETKEYSVDVEGLINAIDEKTKIVYIDNPNNPLGCMLSISEIDKIVGSLKNNTLLIIDEAYFEYIEREDYPDSLKYVKDGRNVLILRTFSKIYGLAGLRIGYGISNKEIIDYLSRVKLPFNVNNLAQVAAIAALDDVEHIEKSRKLIHEEKKFLYNEFKRLNIRYIPSEGNFITIVLNKDGMELYKALLKDGIIIRPLHQYDLNNLLRITIGTREQNKYLIRCIGKYI</sequence>
<comment type="catalytic activity">
    <reaction evidence="6">
        <text>L-histidinol phosphate + 2-oxoglutarate = 3-(imidazol-4-yl)-2-oxopropyl phosphate + L-glutamate</text>
        <dbReference type="Rhea" id="RHEA:23744"/>
        <dbReference type="ChEBI" id="CHEBI:16810"/>
        <dbReference type="ChEBI" id="CHEBI:29985"/>
        <dbReference type="ChEBI" id="CHEBI:57766"/>
        <dbReference type="ChEBI" id="CHEBI:57980"/>
        <dbReference type="EC" id="2.6.1.9"/>
    </reaction>
</comment>
<comment type="pathway">
    <text evidence="6">Amino-acid biosynthesis; L-histidine biosynthesis; L-histidine from 5-phospho-alpha-D-ribose 1-diphosphate: step 7/9.</text>
</comment>
<dbReference type="AlphaFoldDB" id="A0A7C4YCM1"/>
<reference evidence="8" key="1">
    <citation type="journal article" date="2020" name="mSystems">
        <title>Genome- and Community-Level Interaction Insights into Carbon Utilization and Element Cycling Functions of Hydrothermarchaeota in Hydrothermal Sediment.</title>
        <authorList>
            <person name="Zhou Z."/>
            <person name="Liu Y."/>
            <person name="Xu W."/>
            <person name="Pan J."/>
            <person name="Luo Z.H."/>
            <person name="Li M."/>
        </authorList>
    </citation>
    <scope>NUCLEOTIDE SEQUENCE [LARGE SCALE GENOMIC DNA]</scope>
    <source>
        <strain evidence="8">SpSt-780</strain>
    </source>
</reference>
<dbReference type="InterPro" id="IPR005861">
    <property type="entry name" value="HisP_aminotrans"/>
</dbReference>
<keyword evidence="6" id="KW-0028">Amino-acid biosynthesis</keyword>
<evidence type="ECO:0000259" key="7">
    <source>
        <dbReference type="Pfam" id="PF00155"/>
    </source>
</evidence>
<feature type="domain" description="Aminotransferase class I/classII large" evidence="7">
    <location>
        <begin position="32"/>
        <end position="355"/>
    </location>
</feature>
<evidence type="ECO:0000256" key="1">
    <source>
        <dbReference type="ARBA" id="ARBA00001933"/>
    </source>
</evidence>
<dbReference type="InterPro" id="IPR004839">
    <property type="entry name" value="Aminotransferase_I/II_large"/>
</dbReference>
<comment type="subunit">
    <text evidence="2 6">Homodimer.</text>
</comment>
<dbReference type="InterPro" id="IPR015422">
    <property type="entry name" value="PyrdxlP-dep_Trfase_small"/>
</dbReference>
<dbReference type="InterPro" id="IPR015421">
    <property type="entry name" value="PyrdxlP-dep_Trfase_major"/>
</dbReference>
<keyword evidence="5 6" id="KW-0663">Pyridoxal phosphate</keyword>
<proteinExistence type="inferred from homology"/>
<evidence type="ECO:0000256" key="5">
    <source>
        <dbReference type="ARBA" id="ARBA00022898"/>
    </source>
</evidence>
<keyword evidence="4 6" id="KW-0808">Transferase</keyword>